<dbReference type="EMBL" id="UIGI01000002">
    <property type="protein sequence ID" value="SUY92756.1"/>
    <property type="molecule type" value="Genomic_DNA"/>
</dbReference>
<sequence>MLQVALFMVLIYTAIYHLNSGRLINIHQSFKLIFYTPILYLGLLLLTANLCLTVLLNADLTSTDGIQSELSVVATSRFLQTFDTVKMGFFYLGVSLIPISVIVKLGIYLSLRLR</sequence>
<keyword evidence="1" id="KW-0812">Transmembrane</keyword>
<keyword evidence="1" id="KW-1133">Transmembrane helix</keyword>
<proteinExistence type="predicted"/>
<gene>
    <name evidence="2" type="ORF">NCTC12119_04785</name>
</gene>
<evidence type="ECO:0000313" key="2">
    <source>
        <dbReference type="EMBL" id="SUY92756.1"/>
    </source>
</evidence>
<keyword evidence="1" id="KW-0472">Membrane</keyword>
<evidence type="ECO:0000313" key="3">
    <source>
        <dbReference type="Proteomes" id="UP000255528"/>
    </source>
</evidence>
<feature type="transmembrane region" description="Helical" evidence="1">
    <location>
        <begin position="32"/>
        <end position="56"/>
    </location>
</feature>
<evidence type="ECO:0000256" key="1">
    <source>
        <dbReference type="SAM" id="Phobius"/>
    </source>
</evidence>
<feature type="transmembrane region" description="Helical" evidence="1">
    <location>
        <begin position="6"/>
        <end position="25"/>
    </location>
</feature>
<protein>
    <submittedName>
        <fullName evidence="2">Uncharacterized protein</fullName>
    </submittedName>
</protein>
<accession>A0A381KQH5</accession>
<reference evidence="2 3" key="1">
    <citation type="submission" date="2018-06" db="EMBL/GenBank/DDBJ databases">
        <authorList>
            <consortium name="Pathogen Informatics"/>
            <person name="Doyle S."/>
        </authorList>
    </citation>
    <scope>NUCLEOTIDE SEQUENCE [LARGE SCALE GENOMIC DNA]</scope>
    <source>
        <strain evidence="2 3">NCTC12119</strain>
    </source>
</reference>
<name>A0A381KQH5_9ENTR</name>
<dbReference type="Proteomes" id="UP000255528">
    <property type="component" value="Unassembled WGS sequence"/>
</dbReference>
<organism evidence="2 3">
    <name type="scientific">Buttiauxella agrestis</name>
    <dbReference type="NCBI Taxonomy" id="82977"/>
    <lineage>
        <taxon>Bacteria</taxon>
        <taxon>Pseudomonadati</taxon>
        <taxon>Pseudomonadota</taxon>
        <taxon>Gammaproteobacteria</taxon>
        <taxon>Enterobacterales</taxon>
        <taxon>Enterobacteriaceae</taxon>
        <taxon>Buttiauxella</taxon>
    </lineage>
</organism>
<feature type="transmembrane region" description="Helical" evidence="1">
    <location>
        <begin position="89"/>
        <end position="111"/>
    </location>
</feature>
<dbReference type="AlphaFoldDB" id="A0A381KQH5"/>